<name>A0A7Y9E3N2_9ACTN</name>
<protein>
    <recommendedName>
        <fullName evidence="4">AbiEi antitoxin C-terminal domain-containing protein</fullName>
    </recommendedName>
</protein>
<proteinExistence type="predicted"/>
<evidence type="ECO:0000313" key="3">
    <source>
        <dbReference type="Proteomes" id="UP000535511"/>
    </source>
</evidence>
<evidence type="ECO:0008006" key="4">
    <source>
        <dbReference type="Google" id="ProtNLM"/>
    </source>
</evidence>
<organism evidence="2 3">
    <name type="scientific">Nocardioides panaciterrulae</name>
    <dbReference type="NCBI Taxonomy" id="661492"/>
    <lineage>
        <taxon>Bacteria</taxon>
        <taxon>Bacillati</taxon>
        <taxon>Actinomycetota</taxon>
        <taxon>Actinomycetes</taxon>
        <taxon>Propionibacteriales</taxon>
        <taxon>Nocardioidaceae</taxon>
        <taxon>Nocardioides</taxon>
    </lineage>
</organism>
<dbReference type="AlphaFoldDB" id="A0A7Y9E3N2"/>
<dbReference type="EMBL" id="JACCBG010000001">
    <property type="protein sequence ID" value="NYD40437.1"/>
    <property type="molecule type" value="Genomic_DNA"/>
</dbReference>
<evidence type="ECO:0000313" key="2">
    <source>
        <dbReference type="EMBL" id="NYD40437.1"/>
    </source>
</evidence>
<comment type="caution">
    <text evidence="2">The sequence shown here is derived from an EMBL/GenBank/DDBJ whole genome shotgun (WGS) entry which is preliminary data.</text>
</comment>
<sequence>MPFIPPLDDPWPGLVPPVRVDPAGKVGPTRKQARGPGWRRTSRGLYVPAEVDGSDLRQRIVEAAAVLPSYGGVAGWAALAWCGGRWFDGLHPGGASRRPVTLVTSCQDVRSQAGITISAERLDPREIVVVQGLRVTIPARAVAFEARYARSLGAAVECIDMAAYSDLVSLEECAQYAAKLNGWTGIPRFREAIPLADENAWSPQEVFMRRVWTVDAGMPRPLCNRPVFDENGRHIGTPDLIDPVAGVVGEYEGKLHLEGAQRSRDVRREGLFRGLGLEYVTMLAGDCASPSDFIRRLQEAYARSQWIPPEDRRWRMQPPPWWTDTSTVHSRRTLPEWERARLLRYRAA</sequence>
<feature type="region of interest" description="Disordered" evidence="1">
    <location>
        <begin position="19"/>
        <end position="39"/>
    </location>
</feature>
<dbReference type="Proteomes" id="UP000535511">
    <property type="component" value="Unassembled WGS sequence"/>
</dbReference>
<dbReference type="RefSeq" id="WP_343051916.1">
    <property type="nucleotide sequence ID" value="NZ_JACCBG010000001.1"/>
</dbReference>
<keyword evidence="3" id="KW-1185">Reference proteome</keyword>
<reference evidence="2 3" key="1">
    <citation type="submission" date="2020-07" db="EMBL/GenBank/DDBJ databases">
        <title>Sequencing the genomes of 1000 actinobacteria strains.</title>
        <authorList>
            <person name="Klenk H.-P."/>
        </authorList>
    </citation>
    <scope>NUCLEOTIDE SEQUENCE [LARGE SCALE GENOMIC DNA]</scope>
    <source>
        <strain evidence="2 3">DSM 21350</strain>
    </source>
</reference>
<evidence type="ECO:0000256" key="1">
    <source>
        <dbReference type="SAM" id="MobiDB-lite"/>
    </source>
</evidence>
<gene>
    <name evidence="2" type="ORF">BJZ21_000520</name>
</gene>
<accession>A0A7Y9E3N2</accession>